<dbReference type="Proteomes" id="UP001054902">
    <property type="component" value="Unassembled WGS sequence"/>
</dbReference>
<feature type="transmembrane region" description="Helical" evidence="1">
    <location>
        <begin position="47"/>
        <end position="70"/>
    </location>
</feature>
<organism evidence="2 3">
    <name type="scientific">Chaetoceros tenuissimus</name>
    <dbReference type="NCBI Taxonomy" id="426638"/>
    <lineage>
        <taxon>Eukaryota</taxon>
        <taxon>Sar</taxon>
        <taxon>Stramenopiles</taxon>
        <taxon>Ochrophyta</taxon>
        <taxon>Bacillariophyta</taxon>
        <taxon>Coscinodiscophyceae</taxon>
        <taxon>Chaetocerotophycidae</taxon>
        <taxon>Chaetocerotales</taxon>
        <taxon>Chaetocerotaceae</taxon>
        <taxon>Chaetoceros</taxon>
    </lineage>
</organism>
<gene>
    <name evidence="2" type="ORF">CTEN210_13946</name>
</gene>
<protein>
    <submittedName>
        <fullName evidence="2">Uncharacterized protein</fullName>
    </submittedName>
</protein>
<keyword evidence="1" id="KW-1133">Transmembrane helix</keyword>
<feature type="transmembrane region" description="Helical" evidence="1">
    <location>
        <begin position="127"/>
        <end position="151"/>
    </location>
</feature>
<keyword evidence="1" id="KW-0812">Transmembrane</keyword>
<sequence>MAKREGKEDLIESQERNMISDVYYAVDDFIDHEVEEAKRRSRAFRRAWVPVIKSLLSSGSDLVGDWYFYYRTKNGENILDEFERPLWIFCVIASVFGGLAMISTIMNNFPCFAKNESLYKKKCLKRINYLLGLEMFLEDIPQMILTTMVALQKRGGVWTPVSIFNLTTSAFNFTFNILDMLMPLPEETIEAAKAAKKA</sequence>
<dbReference type="AlphaFoldDB" id="A0AAD3HBH5"/>
<reference evidence="2 3" key="1">
    <citation type="journal article" date="2021" name="Sci. Rep.">
        <title>The genome of the diatom Chaetoceros tenuissimus carries an ancient integrated fragment of an extant virus.</title>
        <authorList>
            <person name="Hongo Y."/>
            <person name="Kimura K."/>
            <person name="Takaki Y."/>
            <person name="Yoshida Y."/>
            <person name="Baba S."/>
            <person name="Kobayashi G."/>
            <person name="Nagasaki K."/>
            <person name="Hano T."/>
            <person name="Tomaru Y."/>
        </authorList>
    </citation>
    <scope>NUCLEOTIDE SEQUENCE [LARGE SCALE GENOMIC DNA]</scope>
    <source>
        <strain evidence="2 3">NIES-3715</strain>
    </source>
</reference>
<name>A0AAD3HBH5_9STRA</name>
<feature type="transmembrane region" description="Helical" evidence="1">
    <location>
        <begin position="157"/>
        <end position="178"/>
    </location>
</feature>
<evidence type="ECO:0000256" key="1">
    <source>
        <dbReference type="SAM" id="Phobius"/>
    </source>
</evidence>
<comment type="caution">
    <text evidence="2">The sequence shown here is derived from an EMBL/GenBank/DDBJ whole genome shotgun (WGS) entry which is preliminary data.</text>
</comment>
<proteinExistence type="predicted"/>
<evidence type="ECO:0000313" key="3">
    <source>
        <dbReference type="Proteomes" id="UP001054902"/>
    </source>
</evidence>
<evidence type="ECO:0000313" key="2">
    <source>
        <dbReference type="EMBL" id="GFH57470.1"/>
    </source>
</evidence>
<accession>A0AAD3HBH5</accession>
<keyword evidence="1" id="KW-0472">Membrane</keyword>
<dbReference type="EMBL" id="BLLK01000058">
    <property type="protein sequence ID" value="GFH57470.1"/>
    <property type="molecule type" value="Genomic_DNA"/>
</dbReference>
<feature type="transmembrane region" description="Helical" evidence="1">
    <location>
        <begin position="86"/>
        <end position="106"/>
    </location>
</feature>
<keyword evidence="3" id="KW-1185">Reference proteome</keyword>